<feature type="transmembrane region" description="Helical" evidence="1">
    <location>
        <begin position="299"/>
        <end position="318"/>
    </location>
</feature>
<dbReference type="Proteomes" id="UP001628078">
    <property type="component" value="Unassembled WGS sequence"/>
</dbReference>
<feature type="transmembrane region" description="Helical" evidence="1">
    <location>
        <begin position="12"/>
        <end position="31"/>
    </location>
</feature>
<keyword evidence="1" id="KW-0472">Membrane</keyword>
<dbReference type="EMBL" id="BQXO01000004">
    <property type="protein sequence ID" value="GKT06145.1"/>
    <property type="molecule type" value="Genomic_DNA"/>
</dbReference>
<accession>A0ABQ5JPH5</accession>
<evidence type="ECO:0000256" key="1">
    <source>
        <dbReference type="SAM" id="Phobius"/>
    </source>
</evidence>
<keyword evidence="1" id="KW-1133">Transmembrane helix</keyword>
<feature type="transmembrane region" description="Helical" evidence="1">
    <location>
        <begin position="236"/>
        <end position="255"/>
    </location>
</feature>
<feature type="transmembrane region" description="Helical" evidence="1">
    <location>
        <begin position="109"/>
        <end position="133"/>
    </location>
</feature>
<gene>
    <name evidence="2" type="ORF">JCM31185_14330</name>
</gene>
<sequence length="977" mass="108500">MVFTFAKKSRAKLYLGYVGCFILFCCLTYGVNLAFGYSLISTHDVLHQHVPIMISYREILLNWCQHLSAGPTQWSWHIGLGADVFQTFSYYIIGDPFAYLILLFNKAHLLLGFQAIGLVRVFFAGLSFTYFASHFDLKRWTIWLGAMVYLSSGFAIYASLFQPFFINALILLPLLITSIEAVLQGRTAWGFGLVVYFAVVANFYLAFMLAVGGIVYLSLRWVELPSPFSRVCWLNFGRLVISGLSGLAMTAWITLPEIKALQSSPRFDVPFASGMHWYSLQYYLSLPTALLGNVNVDPFWLNTLSVNVLLLVVIWTLIRYRKFKLVSRVFVLTGLLSLWPGFAAILNGLTSPSNRWLFLVSLPAALMTAKFLQSVDQMTMTDWLPIFKWSGLVLGGIVVATLIMQDQAATILPQMAFLIIYAAIFVMGTIRPALLRPRVLGSLVMLNIFVAFNFENAAYDIHQFLPQGQAAALVKAPYGSAPAALTNQPTLLETKLSTAEQQNQPTFSRVSNVSNFKTTAGGMTANNFLNNQANTSSFYSIQNGAVTQFSRDLLNNQRQLNLPVQQFDDRTRILNFLGVHTLYANSPLPDDTNLPVNYLPAYGETPSLNQSFYGVNGNVSVYQTQDNFPLMYFQPRVIDTKTYQQLDANEKEANLANVTAVSDVAGLKTTKLADAQLTQQVVDIPYQIYDQNQQLVTTSGLANTDKTATYTIYIPHAADYAGMELRAMITDVHYGEPSLGDRIQIDQTNSPGINGQLSSTSNQTATHGAWDAFKRDVSNGSPNQAWRITLANGDITNSISQMPETNLSEYERTTNGILNLGWTSKVPNGLTMQLGQVGQYSFKLQLVGLPMNKTYDRQVRKLQQNGLRQLRLGHNQVTGVVTTTKKGILASSIPYSAGWSATVNGKSVKVIKSDRAFVALKLLHPGRQQITLTYRTPGLQMGWHISLLIGLLICLGGLVEAMIINTRIKHGKVNKDD</sequence>
<proteinExistence type="predicted"/>
<feature type="transmembrane region" description="Helical" evidence="1">
    <location>
        <begin position="164"/>
        <end position="183"/>
    </location>
</feature>
<reference evidence="2 3" key="1">
    <citation type="submission" date="2022-03" db="EMBL/GenBank/DDBJ databases">
        <title>Draft genome sequence of Furfurilactobacillus curtus JCM 31185.</title>
        <authorList>
            <person name="Suzuki S."/>
            <person name="Endo A."/>
            <person name="Kajikawa A."/>
        </authorList>
    </citation>
    <scope>NUCLEOTIDE SEQUENCE [LARGE SCALE GENOMIC DNA]</scope>
    <source>
        <strain evidence="2 3">JCM 31185</strain>
    </source>
</reference>
<dbReference type="PANTHER" id="PTHR38454">
    <property type="entry name" value="INTEGRAL MEMBRANE PROTEIN-RELATED"/>
    <property type="match status" value="1"/>
</dbReference>
<dbReference type="Pfam" id="PF09586">
    <property type="entry name" value="YfhO"/>
    <property type="match status" value="1"/>
</dbReference>
<keyword evidence="1" id="KW-0812">Transmembrane</keyword>
<protein>
    <submittedName>
        <fullName evidence="2">Membrane protein</fullName>
    </submittedName>
</protein>
<feature type="transmembrane region" description="Helical" evidence="1">
    <location>
        <begin position="330"/>
        <end position="349"/>
    </location>
</feature>
<dbReference type="PANTHER" id="PTHR38454:SF1">
    <property type="entry name" value="INTEGRAL MEMBRANE PROTEIN"/>
    <property type="match status" value="1"/>
</dbReference>
<organism evidence="2 3">
    <name type="scientific">Furfurilactobacillus curtus</name>
    <dbReference type="NCBI Taxonomy" id="1746200"/>
    <lineage>
        <taxon>Bacteria</taxon>
        <taxon>Bacillati</taxon>
        <taxon>Bacillota</taxon>
        <taxon>Bacilli</taxon>
        <taxon>Lactobacillales</taxon>
        <taxon>Lactobacillaceae</taxon>
        <taxon>Furfurilactobacillus</taxon>
    </lineage>
</organism>
<feature type="transmembrane region" description="Helical" evidence="1">
    <location>
        <begin position="140"/>
        <end position="158"/>
    </location>
</feature>
<dbReference type="RefSeq" id="WP_407884046.1">
    <property type="nucleotide sequence ID" value="NZ_BQXO01000004.1"/>
</dbReference>
<evidence type="ECO:0000313" key="2">
    <source>
        <dbReference type="EMBL" id="GKT06145.1"/>
    </source>
</evidence>
<name>A0ABQ5JPH5_9LACO</name>
<dbReference type="InterPro" id="IPR018580">
    <property type="entry name" value="Uncharacterised_YfhO"/>
</dbReference>
<feature type="transmembrane region" description="Helical" evidence="1">
    <location>
        <begin position="941"/>
        <end position="964"/>
    </location>
</feature>
<feature type="transmembrane region" description="Helical" evidence="1">
    <location>
        <begin position="411"/>
        <end position="430"/>
    </location>
</feature>
<evidence type="ECO:0000313" key="3">
    <source>
        <dbReference type="Proteomes" id="UP001628078"/>
    </source>
</evidence>
<feature type="transmembrane region" description="Helical" evidence="1">
    <location>
        <begin position="195"/>
        <end position="216"/>
    </location>
</feature>
<keyword evidence="3" id="KW-1185">Reference proteome</keyword>
<comment type="caution">
    <text evidence="2">The sequence shown here is derived from an EMBL/GenBank/DDBJ whole genome shotgun (WGS) entry which is preliminary data.</text>
</comment>
<feature type="transmembrane region" description="Helical" evidence="1">
    <location>
        <begin position="384"/>
        <end position="405"/>
    </location>
</feature>